<dbReference type="EMBL" id="CP071503">
    <property type="protein sequence ID" value="QSX34148.1"/>
    <property type="molecule type" value="Genomic_DNA"/>
</dbReference>
<dbReference type="SMART" id="SM00052">
    <property type="entry name" value="EAL"/>
    <property type="match status" value="1"/>
</dbReference>
<dbReference type="Gene3D" id="3.20.20.450">
    <property type="entry name" value="EAL domain"/>
    <property type="match status" value="1"/>
</dbReference>
<evidence type="ECO:0000259" key="3">
    <source>
        <dbReference type="PROSITE" id="PS50883"/>
    </source>
</evidence>
<dbReference type="CDD" id="cd01949">
    <property type="entry name" value="GGDEF"/>
    <property type="match status" value="1"/>
</dbReference>
<dbReference type="SMART" id="SM00267">
    <property type="entry name" value="GGDEF"/>
    <property type="match status" value="1"/>
</dbReference>
<keyword evidence="6" id="KW-1185">Reference proteome</keyword>
<dbReference type="SUPFAM" id="SSF55073">
    <property type="entry name" value="Nucleotide cyclase"/>
    <property type="match status" value="1"/>
</dbReference>
<evidence type="ECO:0000259" key="1">
    <source>
        <dbReference type="PROSITE" id="PS50112"/>
    </source>
</evidence>
<dbReference type="InterPro" id="IPR052155">
    <property type="entry name" value="Biofilm_reg_signaling"/>
</dbReference>
<dbReference type="Gene3D" id="3.30.450.20">
    <property type="entry name" value="PAS domain"/>
    <property type="match status" value="1"/>
</dbReference>
<dbReference type="InterPro" id="IPR029787">
    <property type="entry name" value="Nucleotide_cyclase"/>
</dbReference>
<dbReference type="Proteomes" id="UP000662770">
    <property type="component" value="Chromosome"/>
</dbReference>
<sequence length="706" mass="79579">MYESTPLELEPFERRKNRIQHRVNQMLFGNDFDYDTVFEQLTARFAPLALDDVHVRFFKILELEQTQDAELAAVFAFAKTKAYDGQFWPLCPEIELTHAYFALYELEELCGLLRISGNDILQRLSSQSLGIYFNCTSAKLSYRLSDFLRMSRLNLANKVISHAREAIVITDPSGVIIRVNESFTRITGYSAEEAIGQTPRVLKSGVQSDSFYQELWQQLLDKGYWFGEFVNKTKSGKIYNQRGSISAIHNDEGELKYFAAMMEDVTELKRSEATLNRLSYFDALTGLPNRVKLKRDYSEYLATESGTPAEVAVLVIDLDDFKHVNDAMGHGFGDELLKAVAERIRDVVDTTGTVYRFGGDEFVVLTKYHPNRTLELVENLIERMKAQYEVRFSPILISCCIGIAISGRDGDTLDQLMSRADLAMYSAKEGGHSRFAFCSDELHQSAFNNLYIRGELKSALASEQMRLVYQPKRCIAAESVVGCEALVRWQHPLEGDISPVQFIPIAERSGMIVEIDYWVLHAAIKQLACWRNNGLQVVPVAINVSLPTFAHDGFVEDLQSLLQRYDVPGEMIELEITERVALRQVRSASAVMHNIIALGIKISMDDFGTGYSSLSYLNQLPISTLKIDRAFVSDIEQDPLKQGITGAIVAMAKAMKLKTVAEGVETEAEFNYLAQLGCDQLQGYYYAKPLSAQAFVEWLAEDTLAV</sequence>
<dbReference type="InterPro" id="IPR000700">
    <property type="entry name" value="PAS-assoc_C"/>
</dbReference>
<feature type="domain" description="EAL" evidence="3">
    <location>
        <begin position="449"/>
        <end position="703"/>
    </location>
</feature>
<evidence type="ECO:0000313" key="5">
    <source>
        <dbReference type="EMBL" id="QSX34148.1"/>
    </source>
</evidence>
<dbReference type="PROSITE" id="PS50887">
    <property type="entry name" value="GGDEF"/>
    <property type="match status" value="1"/>
</dbReference>
<feature type="domain" description="PAS" evidence="1">
    <location>
        <begin position="152"/>
        <end position="198"/>
    </location>
</feature>
<dbReference type="SMART" id="SM00091">
    <property type="entry name" value="PAS"/>
    <property type="match status" value="1"/>
</dbReference>
<dbReference type="CDD" id="cd00130">
    <property type="entry name" value="PAS"/>
    <property type="match status" value="1"/>
</dbReference>
<dbReference type="Gene3D" id="3.30.70.270">
    <property type="match status" value="1"/>
</dbReference>
<dbReference type="PROSITE" id="PS50883">
    <property type="entry name" value="EAL"/>
    <property type="match status" value="1"/>
</dbReference>
<feature type="domain" description="GGDEF" evidence="4">
    <location>
        <begin position="309"/>
        <end position="440"/>
    </location>
</feature>
<feature type="domain" description="PAC" evidence="2">
    <location>
        <begin position="225"/>
        <end position="277"/>
    </location>
</feature>
<accession>A0ABX7QU34</accession>
<dbReference type="SUPFAM" id="SSF55785">
    <property type="entry name" value="PYP-like sensor domain (PAS domain)"/>
    <property type="match status" value="1"/>
</dbReference>
<dbReference type="InterPro" id="IPR000160">
    <property type="entry name" value="GGDEF_dom"/>
</dbReference>
<evidence type="ECO:0000259" key="2">
    <source>
        <dbReference type="PROSITE" id="PS50113"/>
    </source>
</evidence>
<dbReference type="InterPro" id="IPR043128">
    <property type="entry name" value="Rev_trsase/Diguanyl_cyclase"/>
</dbReference>
<dbReference type="Pfam" id="PF13426">
    <property type="entry name" value="PAS_9"/>
    <property type="match status" value="1"/>
</dbReference>
<dbReference type="Pfam" id="PF00563">
    <property type="entry name" value="EAL"/>
    <property type="match status" value="1"/>
</dbReference>
<organism evidence="5 6">
    <name type="scientific">Shewanella avicenniae</name>
    <dbReference type="NCBI Taxonomy" id="2814294"/>
    <lineage>
        <taxon>Bacteria</taxon>
        <taxon>Pseudomonadati</taxon>
        <taxon>Pseudomonadota</taxon>
        <taxon>Gammaproteobacteria</taxon>
        <taxon>Alteromonadales</taxon>
        <taxon>Shewanellaceae</taxon>
        <taxon>Shewanella</taxon>
    </lineage>
</organism>
<evidence type="ECO:0000313" key="6">
    <source>
        <dbReference type="Proteomes" id="UP000662770"/>
    </source>
</evidence>
<dbReference type="InterPro" id="IPR035919">
    <property type="entry name" value="EAL_sf"/>
</dbReference>
<evidence type="ECO:0000259" key="4">
    <source>
        <dbReference type="PROSITE" id="PS50887"/>
    </source>
</evidence>
<protein>
    <submittedName>
        <fullName evidence="5">EAL domain-containing protein</fullName>
    </submittedName>
</protein>
<dbReference type="SUPFAM" id="SSF141868">
    <property type="entry name" value="EAL domain-like"/>
    <property type="match status" value="1"/>
</dbReference>
<name>A0ABX7QU34_9GAMM</name>
<dbReference type="InterPro" id="IPR000014">
    <property type="entry name" value="PAS"/>
</dbReference>
<dbReference type="InterPro" id="IPR035965">
    <property type="entry name" value="PAS-like_dom_sf"/>
</dbReference>
<dbReference type="RefSeq" id="WP_207355353.1">
    <property type="nucleotide sequence ID" value="NZ_CP071503.1"/>
</dbReference>
<dbReference type="InterPro" id="IPR001633">
    <property type="entry name" value="EAL_dom"/>
</dbReference>
<dbReference type="PROSITE" id="PS50113">
    <property type="entry name" value="PAC"/>
    <property type="match status" value="1"/>
</dbReference>
<dbReference type="NCBIfam" id="TIGR00254">
    <property type="entry name" value="GGDEF"/>
    <property type="match status" value="1"/>
</dbReference>
<proteinExistence type="predicted"/>
<dbReference type="CDD" id="cd01948">
    <property type="entry name" value="EAL"/>
    <property type="match status" value="1"/>
</dbReference>
<dbReference type="PANTHER" id="PTHR44757:SF2">
    <property type="entry name" value="BIOFILM ARCHITECTURE MAINTENANCE PROTEIN MBAA"/>
    <property type="match status" value="1"/>
</dbReference>
<dbReference type="PROSITE" id="PS50112">
    <property type="entry name" value="PAS"/>
    <property type="match status" value="1"/>
</dbReference>
<dbReference type="Pfam" id="PF00990">
    <property type="entry name" value="GGDEF"/>
    <property type="match status" value="1"/>
</dbReference>
<reference evidence="5 6" key="1">
    <citation type="submission" date="2021-03" db="EMBL/GenBank/DDBJ databases">
        <title>Novel species identification of genus Shewanella.</title>
        <authorList>
            <person name="Liu G."/>
            <person name="Zhang Q."/>
        </authorList>
    </citation>
    <scope>NUCLEOTIDE SEQUENCE [LARGE SCALE GENOMIC DNA]</scope>
    <source>
        <strain evidence="5 6">FJAT-51800</strain>
    </source>
</reference>
<gene>
    <name evidence="5" type="ORF">JYB87_02565</name>
</gene>
<dbReference type="NCBIfam" id="TIGR00229">
    <property type="entry name" value="sensory_box"/>
    <property type="match status" value="1"/>
</dbReference>
<dbReference type="PANTHER" id="PTHR44757">
    <property type="entry name" value="DIGUANYLATE CYCLASE DGCP"/>
    <property type="match status" value="1"/>
</dbReference>